<evidence type="ECO:0000259" key="1">
    <source>
        <dbReference type="Pfam" id="PF18962"/>
    </source>
</evidence>
<proteinExistence type="predicted"/>
<reference evidence="2" key="1">
    <citation type="submission" date="2022-11" db="EMBL/GenBank/DDBJ databases">
        <title>Dyadobacter pollutisoli sp. nov., isolated from plastic dumped soil.</title>
        <authorList>
            <person name="Kim J.M."/>
            <person name="Kim K.R."/>
            <person name="Lee J.K."/>
            <person name="Hao L."/>
            <person name="Jeon C.O."/>
        </authorList>
    </citation>
    <scope>NUCLEOTIDE SEQUENCE</scope>
    <source>
        <strain evidence="2">U1</strain>
    </source>
</reference>
<dbReference type="InterPro" id="IPR026444">
    <property type="entry name" value="Secre_tail"/>
</dbReference>
<feature type="domain" description="Secretion system C-terminal sorting" evidence="1">
    <location>
        <begin position="592"/>
        <end position="664"/>
    </location>
</feature>
<name>A0A9E8NEI0_9BACT</name>
<dbReference type="NCBIfam" id="TIGR04183">
    <property type="entry name" value="Por_Secre_tail"/>
    <property type="match status" value="1"/>
</dbReference>
<dbReference type="EMBL" id="CP112998">
    <property type="protein sequence ID" value="WAC12837.1"/>
    <property type="molecule type" value="Genomic_DNA"/>
</dbReference>
<gene>
    <name evidence="2" type="ORF">ON006_02500</name>
</gene>
<accession>A0A9E8NEI0</accession>
<keyword evidence="3" id="KW-1185">Reference proteome</keyword>
<sequence>MKSSISHLIRGLTSQTNRSLILVVAMLLALGNVSYGQEYAVSQTNSHVDDSFLLLDAVGSVTNGANAVGAPDANFATLYTEGLKATSLVTIASKAIINLTLPANVAAGKHSYVRVDAPTQTGINLDLGSLVNVLGLLENHTILVTTNAGTAQSHFVKDASGNLYLQVTSTLAYNRITVTLDFGGSTTSLGSVLALGTLSLKVYHVVTYENGGFTPCDASQYAFTGIDPEAVGIELTLSESLQDPEKAIDGIVSLGNYSLLQNGNVGAVSTVKQTIYLGKTAPGTNEVVAIISRPALLLDLSVLSGISIQAYNGATAAGAAVSISSVLIGLKLLDFQNNNLAYLVFTPGAPFDRIVFTSTGVADVFTGLRIHELGSRPPVAFTGGRVVGSIAGEAVNSSILVATANSSPTLAGFSIGCSTPEQHTYSLYEVDQSARTLGGSLPPSFVLSPEGQLTGSPELDENDTYNFDVLATNQFGQSAFTAFIVTIETNLPVTLVKFDAAAEGSTTALSWSTSAETNSDRFDIERSQTGKNWSKIGTVMSNHESTSLQYYSFSDSKPLDGQNFYRLKMVDLDGTFAYSQIKNVKFAISDYLYPNPVSSNENLSINLTDWSKIKLVKVINATGKTVFESSNALSSGINTKNLSAGTYILKMIHSNGSVSTHKFVRQ</sequence>
<dbReference type="Proteomes" id="UP001164653">
    <property type="component" value="Chromosome"/>
</dbReference>
<protein>
    <submittedName>
        <fullName evidence="2">T9SS type A sorting domain-containing protein</fullName>
    </submittedName>
</protein>
<organism evidence="2 3">
    <name type="scientific">Dyadobacter pollutisoli</name>
    <dbReference type="NCBI Taxonomy" id="2910158"/>
    <lineage>
        <taxon>Bacteria</taxon>
        <taxon>Pseudomonadati</taxon>
        <taxon>Bacteroidota</taxon>
        <taxon>Cytophagia</taxon>
        <taxon>Cytophagales</taxon>
        <taxon>Spirosomataceae</taxon>
        <taxon>Dyadobacter</taxon>
    </lineage>
</organism>
<dbReference type="KEGG" id="dpf:ON006_02500"/>
<evidence type="ECO:0000313" key="3">
    <source>
        <dbReference type="Proteomes" id="UP001164653"/>
    </source>
</evidence>
<dbReference type="RefSeq" id="WP_244823535.1">
    <property type="nucleotide sequence ID" value="NZ_CP112998.1"/>
</dbReference>
<evidence type="ECO:0000313" key="2">
    <source>
        <dbReference type="EMBL" id="WAC12837.1"/>
    </source>
</evidence>
<dbReference type="Pfam" id="PF18962">
    <property type="entry name" value="Por_Secre_tail"/>
    <property type="match status" value="1"/>
</dbReference>
<dbReference type="Pfam" id="PF05345">
    <property type="entry name" value="He_PIG"/>
    <property type="match status" value="1"/>
</dbReference>
<dbReference type="AlphaFoldDB" id="A0A9E8NEI0"/>